<feature type="transmembrane region" description="Helical" evidence="1">
    <location>
        <begin position="180"/>
        <end position="199"/>
    </location>
</feature>
<evidence type="ECO:0000256" key="1">
    <source>
        <dbReference type="SAM" id="Phobius"/>
    </source>
</evidence>
<feature type="transmembrane region" description="Helical" evidence="1">
    <location>
        <begin position="63"/>
        <end position="88"/>
    </location>
</feature>
<feature type="transmembrane region" description="Helical" evidence="1">
    <location>
        <begin position="21"/>
        <end position="43"/>
    </location>
</feature>
<proteinExistence type="predicted"/>
<keyword evidence="1" id="KW-0812">Transmembrane</keyword>
<keyword evidence="1" id="KW-1133">Transmembrane helix</keyword>
<dbReference type="Proteomes" id="UP000005413">
    <property type="component" value="Unassembled WGS sequence"/>
</dbReference>
<dbReference type="RefSeq" id="WP_002463846.1">
    <property type="nucleotide sequence ID" value="NZ_AEUN01000406.1"/>
</dbReference>
<evidence type="ECO:0000313" key="2">
    <source>
        <dbReference type="EMBL" id="EHJ07985.1"/>
    </source>
</evidence>
<accession>G5JII6</accession>
<keyword evidence="3" id="KW-1185">Reference proteome</keyword>
<evidence type="ECO:0000313" key="3">
    <source>
        <dbReference type="Proteomes" id="UP000005413"/>
    </source>
</evidence>
<sequence length="208" mass="22565">MEESKLPFVEHFYKLRTQPKWLIKLISLFIIGIISGFVAYKAIPMDSIPKIEGVSSDQQQSIYMMSTIVGGAFGTVFSAIIVFVIFLVMSKILKSDVGALSLFSAAFSYSIIIAIYGLIVNLITLVAGINPLDTRIDSLNIFSKGNVLLSTINLEVILKALLTGIVYFATSRLSKRTSIILAIVALILLIITGMTGSSMSQGMQGMAN</sequence>
<feature type="transmembrane region" description="Helical" evidence="1">
    <location>
        <begin position="147"/>
        <end position="168"/>
    </location>
</feature>
<protein>
    <recommendedName>
        <fullName evidence="4">Yip1 domain-containing protein</fullName>
    </recommendedName>
</protein>
<dbReference type="EMBL" id="AEUN01000406">
    <property type="protein sequence ID" value="EHJ07985.1"/>
    <property type="molecule type" value="Genomic_DNA"/>
</dbReference>
<dbReference type="AlphaFoldDB" id="G5JII6"/>
<keyword evidence="1" id="KW-0472">Membrane</keyword>
<name>G5JII6_9STAP</name>
<organism evidence="2 3">
    <name type="scientific">Staphylococcus simiae CCM 7213 = CCUG 51256</name>
    <dbReference type="NCBI Taxonomy" id="911238"/>
    <lineage>
        <taxon>Bacteria</taxon>
        <taxon>Bacillati</taxon>
        <taxon>Bacillota</taxon>
        <taxon>Bacilli</taxon>
        <taxon>Bacillales</taxon>
        <taxon>Staphylococcaceae</taxon>
        <taxon>Staphylococcus</taxon>
    </lineage>
</organism>
<dbReference type="OrthoDB" id="2394239at2"/>
<dbReference type="PATRIC" id="fig|911238.3.peg.1080"/>
<reference evidence="2 3" key="1">
    <citation type="journal article" date="2012" name="BMC Genomics">
        <title>Comparative genomic analysis of the genus Staphylococcus including Staphylococcus aureus and its newly described sister species Staphylococcus simiae.</title>
        <authorList>
            <person name="Suzuki H."/>
            <person name="Lefebure T."/>
            <person name="Pavinski Bitar P."/>
            <person name="Stanhope M.J."/>
        </authorList>
    </citation>
    <scope>NUCLEOTIDE SEQUENCE [LARGE SCALE GENOMIC DNA]</scope>
    <source>
        <strain evidence="2 3">CCM 7213</strain>
    </source>
</reference>
<evidence type="ECO:0008006" key="4">
    <source>
        <dbReference type="Google" id="ProtNLM"/>
    </source>
</evidence>
<feature type="transmembrane region" description="Helical" evidence="1">
    <location>
        <begin position="100"/>
        <end position="127"/>
    </location>
</feature>
<comment type="caution">
    <text evidence="2">The sequence shown here is derived from an EMBL/GenBank/DDBJ whole genome shotgun (WGS) entry which is preliminary data.</text>
</comment>
<gene>
    <name evidence="2" type="ORF">SS7213T_06371</name>
</gene>